<dbReference type="Gene3D" id="1.25.40.10">
    <property type="entry name" value="Tetratricopeptide repeat domain"/>
    <property type="match status" value="1"/>
</dbReference>
<feature type="region of interest" description="Disordered" evidence="2">
    <location>
        <begin position="365"/>
        <end position="393"/>
    </location>
</feature>
<proteinExistence type="predicted"/>
<reference evidence="3 4" key="1">
    <citation type="journal article" date="2012" name="J. Bacteriol.">
        <title>Draft genome of Streptomyces tsukubaensis NRRL 18488, the producer of the clinically important immunosuppressant tacrolimus (FK506).</title>
        <authorList>
            <person name="Barreiro C."/>
            <person name="Prieto C."/>
            <person name="Sola-Landa A."/>
            <person name="Solera E."/>
            <person name="Martinez-Castro M."/>
            <person name="Perez-Redondo R."/>
            <person name="Garcia-Estrada C."/>
            <person name="Aparicio J.F."/>
            <person name="Fernandez-Martinez L.T."/>
            <person name="Santos-Aberturas J."/>
            <person name="Salehi-Najafabadi Z."/>
            <person name="Rodriguez-Garcia A."/>
            <person name="Tauch A."/>
            <person name="Martin J.F."/>
        </authorList>
    </citation>
    <scope>NUCLEOTIDE SEQUENCE [LARGE SCALE GENOMIC DNA]</scope>
    <source>
        <strain evidence="4">DSM 42081 / NBRC 108919 / NRRL 18488 / 9993</strain>
    </source>
</reference>
<evidence type="ECO:0000256" key="1">
    <source>
        <dbReference type="SAM" id="Coils"/>
    </source>
</evidence>
<protein>
    <recommendedName>
        <fullName evidence="5">Tetratricopeptide repeat protein</fullName>
    </recommendedName>
</protein>
<evidence type="ECO:0000313" key="4">
    <source>
        <dbReference type="Proteomes" id="UP000005940"/>
    </source>
</evidence>
<feature type="region of interest" description="Disordered" evidence="2">
    <location>
        <begin position="895"/>
        <end position="914"/>
    </location>
</feature>
<evidence type="ECO:0008006" key="5">
    <source>
        <dbReference type="Google" id="ProtNLM"/>
    </source>
</evidence>
<evidence type="ECO:0000256" key="2">
    <source>
        <dbReference type="SAM" id="MobiDB-lite"/>
    </source>
</evidence>
<feature type="coiled-coil region" evidence="1">
    <location>
        <begin position="959"/>
        <end position="994"/>
    </location>
</feature>
<gene>
    <name evidence="3" type="ORF">STSU_008095</name>
</gene>
<dbReference type="AlphaFoldDB" id="A0A7G3U9W2"/>
<evidence type="ECO:0000313" key="3">
    <source>
        <dbReference type="EMBL" id="QKM67137.1"/>
    </source>
</evidence>
<dbReference type="InterPro" id="IPR011990">
    <property type="entry name" value="TPR-like_helical_dom_sf"/>
</dbReference>
<keyword evidence="1" id="KW-0175">Coiled coil</keyword>
<feature type="compositionally biased region" description="Low complexity" evidence="2">
    <location>
        <begin position="377"/>
        <end position="393"/>
    </location>
</feature>
<dbReference type="SUPFAM" id="SSF48452">
    <property type="entry name" value="TPR-like"/>
    <property type="match status" value="1"/>
</dbReference>
<keyword evidence="4" id="KW-1185">Reference proteome</keyword>
<name>A0A7G3U9W2_STRT9</name>
<organism evidence="3 4">
    <name type="scientific">Streptomyces tsukubensis (strain DSM 42081 / NBRC 108919 / NRRL 18488 / 9993)</name>
    <dbReference type="NCBI Taxonomy" id="1114943"/>
    <lineage>
        <taxon>Bacteria</taxon>
        <taxon>Bacillati</taxon>
        <taxon>Actinomycetota</taxon>
        <taxon>Actinomycetes</taxon>
        <taxon>Kitasatosporales</taxon>
        <taxon>Streptomycetaceae</taxon>
        <taxon>Streptomyces</taxon>
    </lineage>
</organism>
<dbReference type="EMBL" id="CP029159">
    <property type="protein sequence ID" value="QKM67137.1"/>
    <property type="molecule type" value="Genomic_DNA"/>
</dbReference>
<dbReference type="RefSeq" id="WP_130585269.1">
    <property type="nucleotide sequence ID" value="NZ_CP029159.1"/>
</dbReference>
<accession>A0A7G3U9W2</accession>
<dbReference type="Proteomes" id="UP000005940">
    <property type="component" value="Chromosome"/>
</dbReference>
<sequence>MSTMTVEEIRLGLFENSDAPYGPARTARAEALGAAAEASGDSALFRQSLMGLIDAYEHSAERTRILVPFARLLQEYDRDPGAFTSWEVHSLFWRFKWVTGGILDSPDIPLASVERWLTDMERRYRLAGHSERAVRQAEQLLAEATGDEERTDRAFAAWLAADRDAMSDCHACELNDQGRYRAVRGDDAGAIRLWGPVLAGDEDCLEEPHRVLAHSLLPLLRLGRADEARANHLRGYRMARGNESLLRSIGAHIEFCALTGNESRGLEILAEHAGHLGALVDVDAQLDFNAGILVLLRRLKDTGHGDRPTVPYEGEVRTAAELYDLLYADAAAIAARFDARNGNSLKSDRFAERTVRQPLADALPLGVRSPALPTPAAPDRAAAAPAGGDGAAPSFADLVERARTARRRGHPSARAQWAEVSRRAAADTTADSAADPELAADLLEFEAWTAYEDGAGDATERFARAAGAHREAGSPSRAAYADLAAAGSAARAGAPASEITERLAAAVRSAGDLDASDPMRERRVALAGLATLRLESLLRHREQHTSEEGSGEGAESVDTVLREQLDAFVAERGKDRAVADPGGTTDVLAQAELFLAQVLLPSGEQDRAVALLASSAEHFLAAGRPWEAARPLELRARVVAAGGDQVAAEADARAALAHSAEAVEPDVLGSVRLTLSEVLMEREGSAAEAAEHALGAAHWFDRAGLSAGPGARARLLLARAYADTDRHAEAAEVLHSALPDLVETYGGAGDEEVVRARQLLGGLLNGLDDPRGAAEQYLLAAEGTTAWEDPRPQASLAHSAAECLAEAELTGESEAAYLRALELWRRAGDCVVSEVRVLRSLAWLGLRYDSPPEEYERARRFMGEALALVQDSEVAELRYEWAETCSQLARLLDAEDPEDGEERSAAPAAAGGGPAVPDRDIVLLDRAAGLFAEFGDAARHDRFNALARAAWTEHNRNRVDAAKARMTALVTELEEAAEREGEETAELLEQAREMLHEMG</sequence>